<dbReference type="Proteomes" id="UP000632289">
    <property type="component" value="Unassembled WGS sequence"/>
</dbReference>
<dbReference type="SUPFAM" id="SSF103032">
    <property type="entry name" value="Hypothetical protein YwqG"/>
    <property type="match status" value="1"/>
</dbReference>
<name>A0A927IFG2_9ACTN</name>
<organism evidence="1 2">
    <name type="scientific">Streptomyces chumphonensis</name>
    <dbReference type="NCBI Taxonomy" id="1214925"/>
    <lineage>
        <taxon>Bacteria</taxon>
        <taxon>Bacillati</taxon>
        <taxon>Actinomycetota</taxon>
        <taxon>Actinomycetes</taxon>
        <taxon>Kitasatosporales</taxon>
        <taxon>Streptomycetaceae</taxon>
        <taxon>Streptomyces</taxon>
    </lineage>
</organism>
<protein>
    <recommendedName>
        <fullName evidence="3">DUF1963 domain-containing protein</fullName>
    </recommendedName>
</protein>
<reference evidence="1" key="1">
    <citation type="submission" date="2020-09" db="EMBL/GenBank/DDBJ databases">
        <title>Secondary metabolite and genome analysis of marine Streptomyces chumphonensis KK1-2T.</title>
        <authorList>
            <person name="Phongsopitanun W."/>
            <person name="Kanchanasin P."/>
            <person name="Pittayakhajonwut P."/>
            <person name="Suwanborirux K."/>
            <person name="Tanasupawat S."/>
        </authorList>
    </citation>
    <scope>NUCLEOTIDE SEQUENCE</scope>
    <source>
        <strain evidence="1">KK1-2</strain>
    </source>
</reference>
<evidence type="ECO:0000313" key="2">
    <source>
        <dbReference type="Proteomes" id="UP000632289"/>
    </source>
</evidence>
<dbReference type="Gene3D" id="2.30.320.10">
    <property type="entry name" value="YwqG-like"/>
    <property type="match status" value="1"/>
</dbReference>
<accession>A0A927IFG2</accession>
<gene>
    <name evidence="1" type="ORF">IF129_22890</name>
</gene>
<dbReference type="AlphaFoldDB" id="A0A927IFG2"/>
<keyword evidence="2" id="KW-1185">Reference proteome</keyword>
<dbReference type="EMBL" id="JACXYU010000016">
    <property type="protein sequence ID" value="MBD3934396.1"/>
    <property type="molecule type" value="Genomic_DNA"/>
</dbReference>
<comment type="caution">
    <text evidence="1">The sequence shown here is derived from an EMBL/GenBank/DDBJ whole genome shotgun (WGS) entry which is preliminary data.</text>
</comment>
<evidence type="ECO:0000313" key="1">
    <source>
        <dbReference type="EMBL" id="MBD3934396.1"/>
    </source>
</evidence>
<evidence type="ECO:0008006" key="3">
    <source>
        <dbReference type="Google" id="ProtNLM"/>
    </source>
</evidence>
<dbReference type="InterPro" id="IPR035948">
    <property type="entry name" value="YwqG-like_sf"/>
</dbReference>
<sequence length="203" mass="20750">MTYGGTAAADAPGTRTGGVPLAAAGFVWPHCATCGGAMQFLAQIRLEDLAGAGRGLFAVFLCANDPGRCASWAPRSGGNRALVLPPRALTAAAPPASGRTGLGEVSAVTYVDVDAATYFDAATGWAKSEERSPREVLGKLGGEPEWLQGDETPRCTGCEGVMTLVAQLEEGHDHRTAADFGGGGSGYGFLCAPCGEAVFLWQA</sequence>
<proteinExistence type="predicted"/>